<evidence type="ECO:0000313" key="4">
    <source>
        <dbReference type="Proteomes" id="UP000191946"/>
    </source>
</evidence>
<protein>
    <submittedName>
        <fullName evidence="2">Uncharacterized protein</fullName>
    </submittedName>
</protein>
<gene>
    <name evidence="3" type="ORF">AKG60_04250</name>
    <name evidence="2" type="ORF">YA91_19320</name>
</gene>
<dbReference type="RefSeq" id="WP_025546938.1">
    <property type="nucleotide sequence ID" value="NZ_CP009847.1"/>
</dbReference>
<name>A0A249W907_VIBPH</name>
<reference evidence="3 4" key="1">
    <citation type="submission" date="2015-08" db="EMBL/GenBank/DDBJ databases">
        <title>Draft Genome Sequences of Vibrio parahaemolyticus Strains.</title>
        <authorList>
            <person name="Gonzalez-Escalona N."/>
            <person name="DePaola A."/>
        </authorList>
    </citation>
    <scope>NUCLEOTIDE SEQUENCE [LARGE SCALE GENOMIC DNA]</scope>
    <source>
        <strain evidence="3 4">CFSAN001621</strain>
    </source>
</reference>
<proteinExistence type="predicted"/>
<dbReference type="Proteomes" id="UP000191946">
    <property type="component" value="Unassembled WGS sequence"/>
</dbReference>
<dbReference type="AlphaFoldDB" id="A0A249W907"/>
<reference evidence="2" key="2">
    <citation type="submission" date="2017-09" db="EMBL/GenBank/DDBJ databases">
        <authorList>
            <person name="Ehlers B."/>
            <person name="Leendertz F.H."/>
        </authorList>
    </citation>
    <scope>NUCLEOTIDE SEQUENCE</scope>
    <source>
        <strain evidence="2">MAVP-26</strain>
    </source>
</reference>
<feature type="signal peptide" evidence="1">
    <location>
        <begin position="1"/>
        <end position="30"/>
    </location>
</feature>
<evidence type="ECO:0000256" key="1">
    <source>
        <dbReference type="SAM" id="SignalP"/>
    </source>
</evidence>
<organism evidence="2">
    <name type="scientific">Vibrio parahaemolyticus</name>
    <dbReference type="NCBI Taxonomy" id="670"/>
    <lineage>
        <taxon>Bacteria</taxon>
        <taxon>Pseudomonadati</taxon>
        <taxon>Pseudomonadota</taxon>
        <taxon>Gammaproteobacteria</taxon>
        <taxon>Vibrionales</taxon>
        <taxon>Vibrionaceae</taxon>
        <taxon>Vibrio</taxon>
    </lineage>
</organism>
<keyword evidence="1" id="KW-0732">Signal</keyword>
<sequence length="790" mass="86804">MNINRFLSKLRTTTLAISSLAIMFAVPAFARLDGAIFTTTPAGDIVNENVRYESKQEVFLDGGPGPNAPRTAAALPAGLYYFQVTDPSGKCLLSSTLDSADTNGGTCYQDVKIKGKNARNAEEFHAEPLACRLFYFDGEGGVTYMNDVVTITQEVKVRGKMVTQSIDIECRHQLGSEYLDVDPTSLPDGETIQLFPFANTPNSGGVYKAWVSTAASVEAACEGTDLYGEETGENCAGFFGFIPRFSKTDNFKAKTAEPEPPNFDIAFRAFHDRNLNCQYDPIIDEVIPNWEFGIRDLAMEMGGMRNTKLSNDSPDEPITFSVFGVEDHQWSLDQFMWWAKKVGFTAMNTPFTHFTTFADLRDFAPTFEDGDLHIGFANALACQTNFDETIKRSAGEDTDEASGNEENDVGFMPSAWAQPTFSDDPVLTIRFGSIGIANLKVCKSFDMNGNGIHDEGEGLIPNWPVNLYIPDSVPVPKPFNPEYPENGEFLVIEQLLLDAGVLPEGENLAEVDANGYVQRMTGEDGCATFFVLVPNVRGEDPAPYEVSESLSAAWNNTSDHTISFDVKSVMKMENGVPLIIGEVYNRSDALNGNEVHFNNICEITADFDTKGYWHNKNGLSELTEADRVYVNGLAPYASPSNYFGAGDEPFDGKFTGGEPVEAAFSGDSAIWMAGTWQSEVSQFLVDSNGNADLNEHKEQLAQQLLAFIFNTRHRPTSEGLTQTTVIWFGDQWMSIGDIISNAVSAWEGSDINQIDQIKTVLDGLNNNDDVPILPSSYEDCPTPDFTQPES</sequence>
<evidence type="ECO:0000313" key="2">
    <source>
        <dbReference type="EMBL" id="ASZ52561.1"/>
    </source>
</evidence>
<dbReference type="EMBL" id="LHQV01000006">
    <property type="protein sequence ID" value="OQK02459.1"/>
    <property type="molecule type" value="Genomic_DNA"/>
</dbReference>
<feature type="chain" id="PRO_5044570511" evidence="1">
    <location>
        <begin position="31"/>
        <end position="790"/>
    </location>
</feature>
<dbReference type="EMBL" id="CP023248">
    <property type="protein sequence ID" value="ASZ52561.1"/>
    <property type="molecule type" value="Genomic_DNA"/>
</dbReference>
<keyword evidence="4" id="KW-1185">Reference proteome</keyword>
<accession>A0A249W907</accession>
<evidence type="ECO:0000313" key="3">
    <source>
        <dbReference type="EMBL" id="OQK02459.1"/>
    </source>
</evidence>